<dbReference type="OrthoDB" id="581372at2"/>
<dbReference type="InterPro" id="IPR012348">
    <property type="entry name" value="RNR-like"/>
</dbReference>
<gene>
    <name evidence="1" type="ORF">S2091_4257</name>
</gene>
<keyword evidence="2" id="KW-1185">Reference proteome</keyword>
<name>A0A2S9GTM2_9BURK</name>
<organism evidence="1 2">
    <name type="scientific">Solimicrobium silvestre</name>
    <dbReference type="NCBI Taxonomy" id="2099400"/>
    <lineage>
        <taxon>Bacteria</taxon>
        <taxon>Pseudomonadati</taxon>
        <taxon>Pseudomonadota</taxon>
        <taxon>Betaproteobacteria</taxon>
        <taxon>Burkholderiales</taxon>
        <taxon>Oxalobacteraceae</taxon>
        <taxon>Solimicrobium</taxon>
    </lineage>
</organism>
<protein>
    <recommendedName>
        <fullName evidence="3">Fatty acid desaturase</fullName>
    </recommendedName>
</protein>
<dbReference type="RefSeq" id="WP_105533985.1">
    <property type="nucleotide sequence ID" value="NZ_PUGF01000030.1"/>
</dbReference>
<dbReference type="CDD" id="cd00657">
    <property type="entry name" value="Ferritin_like"/>
    <property type="match status" value="1"/>
</dbReference>
<proteinExistence type="predicted"/>
<dbReference type="InterPro" id="IPR009078">
    <property type="entry name" value="Ferritin-like_SF"/>
</dbReference>
<evidence type="ECO:0000313" key="2">
    <source>
        <dbReference type="Proteomes" id="UP000237839"/>
    </source>
</evidence>
<dbReference type="Gene3D" id="1.10.620.20">
    <property type="entry name" value="Ribonucleotide Reductase, subunit A"/>
    <property type="match status" value="1"/>
</dbReference>
<accession>A0A2S9GTM2</accession>
<dbReference type="SUPFAM" id="SSF47240">
    <property type="entry name" value="Ferritin-like"/>
    <property type="match status" value="1"/>
</dbReference>
<dbReference type="GO" id="GO:0016491">
    <property type="term" value="F:oxidoreductase activity"/>
    <property type="evidence" value="ECO:0007669"/>
    <property type="project" value="InterPro"/>
</dbReference>
<evidence type="ECO:0000313" key="1">
    <source>
        <dbReference type="EMBL" id="PRC91069.1"/>
    </source>
</evidence>
<reference evidence="1 2" key="1">
    <citation type="submission" date="2018-02" db="EMBL/GenBank/DDBJ databases">
        <title>Solimicrobium silvestre gen. nov., sp. nov., isolated from alpine forest soil.</title>
        <authorList>
            <person name="Margesin R."/>
            <person name="Albuquerque L."/>
            <person name="Zhang D.-C."/>
            <person name="Froufe H.J.C."/>
            <person name="Severino R."/>
            <person name="Roxo I."/>
            <person name="Egas C."/>
            <person name="Da Costa M.S."/>
        </authorList>
    </citation>
    <scope>NUCLEOTIDE SEQUENCE [LARGE SCALE GENOMIC DNA]</scope>
    <source>
        <strain evidence="1 2">S20-91</strain>
    </source>
</reference>
<evidence type="ECO:0008006" key="3">
    <source>
        <dbReference type="Google" id="ProtNLM"/>
    </source>
</evidence>
<dbReference type="AlphaFoldDB" id="A0A2S9GTM2"/>
<dbReference type="Proteomes" id="UP000237839">
    <property type="component" value="Unassembled WGS sequence"/>
</dbReference>
<dbReference type="EMBL" id="PUGF01000030">
    <property type="protein sequence ID" value="PRC91069.1"/>
    <property type="molecule type" value="Genomic_DNA"/>
</dbReference>
<comment type="caution">
    <text evidence="1">The sequence shown here is derived from an EMBL/GenBank/DDBJ whole genome shotgun (WGS) entry which is preliminary data.</text>
</comment>
<sequence length="277" mass="32798">MMNLPNSYQRRSWHLDDIDFNAIDIASVRDDNFLFLTLASASFVEILSEMYAANLIEHFQGDSELTNWLSEYWQRDEVQHGQALRTYVQTVWPDFEWDNAYNAFFMHYSTLCTVEQLEPSKALELLARCVIETGTSSFYRALQQYVREPVLRHLIGHIRADEISHYVYFRKYFTAYNAIERHGVGASIATIWRRLSEIRGEDVYIAFKHVHGDRYSNQPYLEADWRRYNQTVKRLARNYYPYLMTVKMLMKPIPMFESIKKMLQWPLVGLAMLISLG</sequence>